<dbReference type="SMART" id="SM00493">
    <property type="entry name" value="TOPRIM"/>
    <property type="match status" value="1"/>
</dbReference>
<protein>
    <submittedName>
        <fullName evidence="2">Toprim domain-containing protein</fullName>
    </submittedName>
</protein>
<dbReference type="Pfam" id="PF01751">
    <property type="entry name" value="Toprim"/>
    <property type="match status" value="1"/>
</dbReference>
<dbReference type="InterPro" id="IPR006171">
    <property type="entry name" value="TOPRIM_dom"/>
</dbReference>
<sequence length="117" mass="13426">MDELEKVLIVEGKSDKEKIESVLNEPVRILCTNGTISQLKLEELADELYEKDVYILVDADESGEKLRKQLKREFNEAFHIHIDKAYKEVAAAPRHHIASVLLSANLNVHTIFLERKT</sequence>
<reference evidence="2" key="2">
    <citation type="submission" date="2022-02" db="EMBL/GenBank/DDBJ databases">
        <title>Crop Bioprotection Bacillus Genome Sequencing.</title>
        <authorList>
            <person name="Dunlap C."/>
        </authorList>
    </citation>
    <scope>NUCLEOTIDE SEQUENCE</scope>
    <source>
        <strain evidence="2">EC49O2N-C10</strain>
    </source>
</reference>
<evidence type="ECO:0000313" key="2">
    <source>
        <dbReference type="EMBL" id="MCY9187063.1"/>
    </source>
</evidence>
<dbReference type="SUPFAM" id="SSF110455">
    <property type="entry name" value="Toprim domain"/>
    <property type="match status" value="1"/>
</dbReference>
<comment type="caution">
    <text evidence="2">The sequence shown here is derived from an EMBL/GenBank/DDBJ whole genome shotgun (WGS) entry which is preliminary data.</text>
</comment>
<proteinExistence type="predicted"/>
<evidence type="ECO:0000313" key="3">
    <source>
        <dbReference type="EMBL" id="PLS09241.1"/>
    </source>
</evidence>
<dbReference type="PROSITE" id="PS50880">
    <property type="entry name" value="TOPRIM"/>
    <property type="match status" value="1"/>
</dbReference>
<dbReference type="GO" id="GO:0043822">
    <property type="term" value="F:ribonuclease M5 activity"/>
    <property type="evidence" value="ECO:0007669"/>
    <property type="project" value="TreeGrafter"/>
</dbReference>
<dbReference type="AlphaFoldDB" id="A0A9Q4ERX0"/>
<dbReference type="Gene3D" id="3.40.1360.10">
    <property type="match status" value="1"/>
</dbReference>
<reference evidence="3 4" key="1">
    <citation type="submission" date="2017-12" db="EMBL/GenBank/DDBJ databases">
        <title>Comparative Functional Genomics of Dry Heat Resistant strains isolated from the Viking Spacecraft.</title>
        <authorList>
            <person name="Seuylemezian A."/>
            <person name="Cooper K."/>
            <person name="Vaishampayan P."/>
        </authorList>
    </citation>
    <scope>NUCLEOTIDE SEQUENCE [LARGE SCALE GENOMIC DNA]</scope>
    <source>
        <strain evidence="3 4">V48-19</strain>
    </source>
</reference>
<evidence type="ECO:0000313" key="5">
    <source>
        <dbReference type="Proteomes" id="UP001073053"/>
    </source>
</evidence>
<feature type="domain" description="Toprim" evidence="1">
    <location>
        <begin position="5"/>
        <end position="93"/>
    </location>
</feature>
<dbReference type="InterPro" id="IPR034141">
    <property type="entry name" value="TOPRIM_RNase_M5-like"/>
</dbReference>
<dbReference type="Proteomes" id="UP001073053">
    <property type="component" value="Unassembled WGS sequence"/>
</dbReference>
<dbReference type="EMBL" id="PGUV01000002">
    <property type="protein sequence ID" value="PLS09241.1"/>
    <property type="molecule type" value="Genomic_DNA"/>
</dbReference>
<evidence type="ECO:0000313" key="4">
    <source>
        <dbReference type="Proteomes" id="UP000234803"/>
    </source>
</evidence>
<name>A0A9Q4ERX0_9BACI</name>
<gene>
    <name evidence="3" type="ORF">CUU63_04295</name>
    <name evidence="2" type="ORF">MOF03_20965</name>
</gene>
<dbReference type="CDD" id="cd01027">
    <property type="entry name" value="TOPRIM_RNase_M5_like"/>
    <property type="match status" value="1"/>
</dbReference>
<dbReference type="GO" id="GO:0006364">
    <property type="term" value="P:rRNA processing"/>
    <property type="evidence" value="ECO:0007669"/>
    <property type="project" value="TreeGrafter"/>
</dbReference>
<organism evidence="2 5">
    <name type="scientific">Bacillus halotolerans</name>
    <dbReference type="NCBI Taxonomy" id="260554"/>
    <lineage>
        <taxon>Bacteria</taxon>
        <taxon>Bacillati</taxon>
        <taxon>Bacillota</taxon>
        <taxon>Bacilli</taxon>
        <taxon>Bacillales</taxon>
        <taxon>Bacillaceae</taxon>
        <taxon>Bacillus</taxon>
    </lineage>
</organism>
<dbReference type="PANTHER" id="PTHR39156">
    <property type="entry name" value="RIBONUCLEASE M5"/>
    <property type="match status" value="1"/>
</dbReference>
<evidence type="ECO:0000259" key="1">
    <source>
        <dbReference type="PROSITE" id="PS50880"/>
    </source>
</evidence>
<dbReference type="RefSeq" id="WP_024122774.1">
    <property type="nucleotide sequence ID" value="NZ_ASJT01000093.1"/>
</dbReference>
<accession>A0A9Q4ERX0</accession>
<dbReference type="Proteomes" id="UP000234803">
    <property type="component" value="Unassembled WGS sequence"/>
</dbReference>
<dbReference type="EMBL" id="JALAWA010000021">
    <property type="protein sequence ID" value="MCY9187063.1"/>
    <property type="molecule type" value="Genomic_DNA"/>
</dbReference>
<dbReference type="PANTHER" id="PTHR39156:SF2">
    <property type="entry name" value="DNA PRIMASE (BACTERIAL TYPE) AND SMALL PRIMASE-LIKE PROTEINS"/>
    <property type="match status" value="1"/>
</dbReference>